<name>A0ABU9BCU8_9BURK</name>
<keyword evidence="1" id="KW-0378">Hydrolase</keyword>
<dbReference type="GO" id="GO:0016787">
    <property type="term" value="F:hydrolase activity"/>
    <property type="evidence" value="ECO:0007669"/>
    <property type="project" value="UniProtKB-KW"/>
</dbReference>
<evidence type="ECO:0000313" key="2">
    <source>
        <dbReference type="Proteomes" id="UP001368500"/>
    </source>
</evidence>
<dbReference type="RefSeq" id="WP_341374620.1">
    <property type="nucleotide sequence ID" value="NZ_JBBUTF010000011.1"/>
</dbReference>
<dbReference type="Pfam" id="PF06821">
    <property type="entry name" value="Ser_hydrolase"/>
    <property type="match status" value="1"/>
</dbReference>
<keyword evidence="2" id="KW-1185">Reference proteome</keyword>
<sequence>MGTPAPDCGPPPLRLLIVPGLHDSEAAHWQTWLQHLHRHGHRVRQDDWDAPDLVAWSARIDRTLREAAQAHPGAAWAVAAHSFGVLSFVHAWATARQAPTADSRPAERPGWPAIRGVLLVAPADPRTFGVEALLPRQPLARRALLVGSQTDPWMTVDRAQHWARLWGAEFHNLGDAGHINTASGHGPLPLARRWLMAVEQGLARQRHAGGGAGVGEGEGLPRGL</sequence>
<proteinExistence type="predicted"/>
<dbReference type="Proteomes" id="UP001368500">
    <property type="component" value="Unassembled WGS sequence"/>
</dbReference>
<dbReference type="EMBL" id="JBBUTF010000011">
    <property type="protein sequence ID" value="MEK8026835.1"/>
    <property type="molecule type" value="Genomic_DNA"/>
</dbReference>
<reference evidence="1 2" key="1">
    <citation type="submission" date="2024-04" db="EMBL/GenBank/DDBJ databases">
        <title>Novel species of the genus Ideonella isolated from streams.</title>
        <authorList>
            <person name="Lu H."/>
        </authorList>
    </citation>
    <scope>NUCLEOTIDE SEQUENCE [LARGE SCALE GENOMIC DNA]</scope>
    <source>
        <strain evidence="1 2">BYS139W</strain>
    </source>
</reference>
<protein>
    <submittedName>
        <fullName evidence="1">Alpha/beta hydrolase</fullName>
    </submittedName>
</protein>
<evidence type="ECO:0000313" key="1">
    <source>
        <dbReference type="EMBL" id="MEK8026835.1"/>
    </source>
</evidence>
<accession>A0ABU9BCU8</accession>
<dbReference type="SUPFAM" id="SSF53474">
    <property type="entry name" value="alpha/beta-Hydrolases"/>
    <property type="match status" value="1"/>
</dbReference>
<dbReference type="Gene3D" id="3.40.50.1820">
    <property type="entry name" value="alpha/beta hydrolase"/>
    <property type="match status" value="1"/>
</dbReference>
<dbReference type="InterPro" id="IPR010662">
    <property type="entry name" value="RBBP9/YdeN"/>
</dbReference>
<dbReference type="InterPro" id="IPR029058">
    <property type="entry name" value="AB_hydrolase_fold"/>
</dbReference>
<comment type="caution">
    <text evidence="1">The sequence shown here is derived from an EMBL/GenBank/DDBJ whole genome shotgun (WGS) entry which is preliminary data.</text>
</comment>
<organism evidence="1 2">
    <name type="scientific">Pseudaquabacterium rugosum</name>
    <dbReference type="NCBI Taxonomy" id="2984194"/>
    <lineage>
        <taxon>Bacteria</taxon>
        <taxon>Pseudomonadati</taxon>
        <taxon>Pseudomonadota</taxon>
        <taxon>Betaproteobacteria</taxon>
        <taxon>Burkholderiales</taxon>
        <taxon>Sphaerotilaceae</taxon>
        <taxon>Pseudaquabacterium</taxon>
    </lineage>
</organism>
<gene>
    <name evidence="1" type="ORF">AACH11_12765</name>
</gene>